<keyword evidence="2" id="KW-0723">Serine/threonine-protein kinase</keyword>
<organism evidence="12 13">
    <name type="scientific">Fusarium torreyae</name>
    <dbReference type="NCBI Taxonomy" id="1237075"/>
    <lineage>
        <taxon>Eukaryota</taxon>
        <taxon>Fungi</taxon>
        <taxon>Dikarya</taxon>
        <taxon>Ascomycota</taxon>
        <taxon>Pezizomycotina</taxon>
        <taxon>Sordariomycetes</taxon>
        <taxon>Hypocreomycetidae</taxon>
        <taxon>Hypocreales</taxon>
        <taxon>Nectriaceae</taxon>
        <taxon>Fusarium</taxon>
    </lineage>
</organism>
<feature type="domain" description="Protein kinase" evidence="11">
    <location>
        <begin position="69"/>
        <end position="443"/>
    </location>
</feature>
<dbReference type="SUPFAM" id="SSF56112">
    <property type="entry name" value="Protein kinase-like (PK-like)"/>
    <property type="match status" value="1"/>
</dbReference>
<evidence type="ECO:0000256" key="3">
    <source>
        <dbReference type="ARBA" id="ARBA00022679"/>
    </source>
</evidence>
<evidence type="ECO:0000313" key="13">
    <source>
        <dbReference type="Proteomes" id="UP001152049"/>
    </source>
</evidence>
<dbReference type="SMART" id="SM00220">
    <property type="entry name" value="S_TKc"/>
    <property type="match status" value="1"/>
</dbReference>
<evidence type="ECO:0000256" key="7">
    <source>
        <dbReference type="ARBA" id="ARBA00047899"/>
    </source>
</evidence>
<feature type="compositionally biased region" description="Low complexity" evidence="10">
    <location>
        <begin position="1"/>
        <end position="17"/>
    </location>
</feature>
<dbReference type="OrthoDB" id="5979581at2759"/>
<dbReference type="PROSITE" id="PS00107">
    <property type="entry name" value="PROTEIN_KINASE_ATP"/>
    <property type="match status" value="1"/>
</dbReference>
<dbReference type="PROSITE" id="PS50011">
    <property type="entry name" value="PROTEIN_KINASE_DOM"/>
    <property type="match status" value="1"/>
</dbReference>
<dbReference type="Gene3D" id="3.30.200.20">
    <property type="entry name" value="Phosphorylase Kinase, domain 1"/>
    <property type="match status" value="1"/>
</dbReference>
<dbReference type="InterPro" id="IPR051334">
    <property type="entry name" value="SRPK"/>
</dbReference>
<dbReference type="InterPro" id="IPR000719">
    <property type="entry name" value="Prot_kinase_dom"/>
</dbReference>
<dbReference type="EMBL" id="JAOQAZ010000011">
    <property type="protein sequence ID" value="KAJ4262951.1"/>
    <property type="molecule type" value="Genomic_DNA"/>
</dbReference>
<evidence type="ECO:0000256" key="1">
    <source>
        <dbReference type="ARBA" id="ARBA00012513"/>
    </source>
</evidence>
<dbReference type="GO" id="GO:0050684">
    <property type="term" value="P:regulation of mRNA processing"/>
    <property type="evidence" value="ECO:0007669"/>
    <property type="project" value="TreeGrafter"/>
</dbReference>
<keyword evidence="4 9" id="KW-0547">Nucleotide-binding</keyword>
<dbReference type="GO" id="GO:0005524">
    <property type="term" value="F:ATP binding"/>
    <property type="evidence" value="ECO:0007669"/>
    <property type="project" value="UniProtKB-UniRule"/>
</dbReference>
<proteinExistence type="predicted"/>
<dbReference type="GO" id="GO:0000245">
    <property type="term" value="P:spliceosomal complex assembly"/>
    <property type="evidence" value="ECO:0007669"/>
    <property type="project" value="TreeGrafter"/>
</dbReference>
<feature type="region of interest" description="Disordered" evidence="10">
    <location>
        <begin position="1"/>
        <end position="31"/>
    </location>
</feature>
<comment type="catalytic activity">
    <reaction evidence="7">
        <text>L-threonyl-[protein] + ATP = O-phospho-L-threonyl-[protein] + ADP + H(+)</text>
        <dbReference type="Rhea" id="RHEA:46608"/>
        <dbReference type="Rhea" id="RHEA-COMP:11060"/>
        <dbReference type="Rhea" id="RHEA-COMP:11605"/>
        <dbReference type="ChEBI" id="CHEBI:15378"/>
        <dbReference type="ChEBI" id="CHEBI:30013"/>
        <dbReference type="ChEBI" id="CHEBI:30616"/>
        <dbReference type="ChEBI" id="CHEBI:61977"/>
        <dbReference type="ChEBI" id="CHEBI:456216"/>
        <dbReference type="EC" id="2.7.11.1"/>
    </reaction>
</comment>
<dbReference type="EC" id="2.7.11.1" evidence="1"/>
<evidence type="ECO:0000256" key="6">
    <source>
        <dbReference type="ARBA" id="ARBA00022840"/>
    </source>
</evidence>
<comment type="caution">
    <text evidence="12">The sequence shown here is derived from an EMBL/GenBank/DDBJ whole genome shotgun (WGS) entry which is preliminary data.</text>
</comment>
<dbReference type="InterPro" id="IPR011009">
    <property type="entry name" value="Kinase-like_dom_sf"/>
</dbReference>
<keyword evidence="6 9" id="KW-0067">ATP-binding</keyword>
<dbReference type="GO" id="GO:0004674">
    <property type="term" value="F:protein serine/threonine kinase activity"/>
    <property type="evidence" value="ECO:0007669"/>
    <property type="project" value="UniProtKB-KW"/>
</dbReference>
<sequence>MNSIRSAHSSRSASSIRDGTDNQEPSEQPASFGLRLEKAPFELEHLHDYQPWGHHPIHLHDTLGEGDRYRVIHKLGNGGYANVWLCRDMQAATTGRYVAVKVLVADVPLDNCGELGSYEMLKDREGIESVKELICLLLDHFQVEGPNGTHICLVYPLLGPEVSLGVLSTSQDPDRILRNICHAVVRAVSFLHNHELCHGDLKPNNILHHVQNLDGLSEEKVIQILGEPVRNPVLKLDLLSHDEPSVPQYLVYPVKWEKVSTKYISPNPCLIDFGESFMESKPPKHLGTPGPYRAPELILENSISRAVEDSSNHMTDDDEYLIAMVEALGILPEPWWSSTWKDRKTFWKDDPDENGRAVSPRQSESIPVEHVRSNVHPAFAHIARSLREKLAPGVWYIDAPRECIHREIPNQEADIFADLLGTLLKFSPQKRVSAASVLEHEWFAL</sequence>
<dbReference type="PANTHER" id="PTHR47634">
    <property type="entry name" value="PROTEIN KINASE DOMAIN-CONTAINING PROTEIN-RELATED"/>
    <property type="match status" value="1"/>
</dbReference>
<evidence type="ECO:0000256" key="5">
    <source>
        <dbReference type="ARBA" id="ARBA00022777"/>
    </source>
</evidence>
<evidence type="ECO:0000256" key="10">
    <source>
        <dbReference type="SAM" id="MobiDB-lite"/>
    </source>
</evidence>
<dbReference type="Proteomes" id="UP001152049">
    <property type="component" value="Unassembled WGS sequence"/>
</dbReference>
<protein>
    <recommendedName>
        <fullName evidence="1">non-specific serine/threonine protein kinase</fullName>
        <ecNumber evidence="1">2.7.11.1</ecNumber>
    </recommendedName>
</protein>
<accession>A0A9W8S1N1</accession>
<keyword evidence="3" id="KW-0808">Transferase</keyword>
<dbReference type="Gene3D" id="1.10.510.10">
    <property type="entry name" value="Transferase(Phosphotransferase) domain 1"/>
    <property type="match status" value="2"/>
</dbReference>
<dbReference type="PANTHER" id="PTHR47634:SF9">
    <property type="entry name" value="PROTEIN KINASE DOMAIN-CONTAINING PROTEIN-RELATED"/>
    <property type="match status" value="1"/>
</dbReference>
<comment type="catalytic activity">
    <reaction evidence="8">
        <text>L-seryl-[protein] + ATP = O-phospho-L-seryl-[protein] + ADP + H(+)</text>
        <dbReference type="Rhea" id="RHEA:17989"/>
        <dbReference type="Rhea" id="RHEA-COMP:9863"/>
        <dbReference type="Rhea" id="RHEA-COMP:11604"/>
        <dbReference type="ChEBI" id="CHEBI:15378"/>
        <dbReference type="ChEBI" id="CHEBI:29999"/>
        <dbReference type="ChEBI" id="CHEBI:30616"/>
        <dbReference type="ChEBI" id="CHEBI:83421"/>
        <dbReference type="ChEBI" id="CHEBI:456216"/>
        <dbReference type="EC" id="2.7.11.1"/>
    </reaction>
</comment>
<keyword evidence="5" id="KW-0418">Kinase</keyword>
<keyword evidence="13" id="KW-1185">Reference proteome</keyword>
<feature type="binding site" evidence="9">
    <location>
        <position position="101"/>
    </location>
    <ligand>
        <name>ATP</name>
        <dbReference type="ChEBI" id="CHEBI:30616"/>
    </ligand>
</feature>
<gene>
    <name evidence="12" type="ORF">NW762_006564</name>
</gene>
<evidence type="ECO:0000259" key="11">
    <source>
        <dbReference type="PROSITE" id="PS50011"/>
    </source>
</evidence>
<reference evidence="12" key="1">
    <citation type="submission" date="2022-09" db="EMBL/GenBank/DDBJ databases">
        <title>Fusarium specimens isolated from Avocado Roots.</title>
        <authorList>
            <person name="Stajich J."/>
            <person name="Roper C."/>
            <person name="Heimlech-Rivalta G."/>
        </authorList>
    </citation>
    <scope>NUCLEOTIDE SEQUENCE</scope>
    <source>
        <strain evidence="12">CF00136</strain>
    </source>
</reference>
<dbReference type="AlphaFoldDB" id="A0A9W8S1N1"/>
<dbReference type="Pfam" id="PF00069">
    <property type="entry name" value="Pkinase"/>
    <property type="match status" value="1"/>
</dbReference>
<evidence type="ECO:0000256" key="2">
    <source>
        <dbReference type="ARBA" id="ARBA00022527"/>
    </source>
</evidence>
<evidence type="ECO:0000313" key="12">
    <source>
        <dbReference type="EMBL" id="KAJ4262951.1"/>
    </source>
</evidence>
<evidence type="ECO:0000256" key="9">
    <source>
        <dbReference type="PROSITE-ProRule" id="PRU10141"/>
    </source>
</evidence>
<evidence type="ECO:0000256" key="4">
    <source>
        <dbReference type="ARBA" id="ARBA00022741"/>
    </source>
</evidence>
<name>A0A9W8S1N1_9HYPO</name>
<evidence type="ECO:0000256" key="8">
    <source>
        <dbReference type="ARBA" id="ARBA00048679"/>
    </source>
</evidence>
<dbReference type="InterPro" id="IPR017441">
    <property type="entry name" value="Protein_kinase_ATP_BS"/>
</dbReference>